<comment type="caution">
    <text evidence="1">The sequence shown here is derived from an EMBL/GenBank/DDBJ whole genome shotgun (WGS) entry which is preliminary data.</text>
</comment>
<evidence type="ECO:0000313" key="2">
    <source>
        <dbReference type="Proteomes" id="UP000677082"/>
    </source>
</evidence>
<dbReference type="SUPFAM" id="SSF55469">
    <property type="entry name" value="FMN-dependent nitroreductase-like"/>
    <property type="match status" value="1"/>
</dbReference>
<gene>
    <name evidence="1" type="ORF">Ato02nite_014760</name>
</gene>
<dbReference type="PANTHER" id="PTHR23026:SF123">
    <property type="entry name" value="NAD(P)H NITROREDUCTASE RV3131-RELATED"/>
    <property type="match status" value="1"/>
</dbReference>
<reference evidence="1 2" key="1">
    <citation type="submission" date="2021-03" db="EMBL/GenBank/DDBJ databases">
        <title>Whole genome shotgun sequence of Actinoplanes toevensis NBRC 105298.</title>
        <authorList>
            <person name="Komaki H."/>
            <person name="Tamura T."/>
        </authorList>
    </citation>
    <scope>NUCLEOTIDE SEQUENCE [LARGE SCALE GENOMIC DNA]</scope>
    <source>
        <strain evidence="1 2">NBRC 105298</strain>
    </source>
</reference>
<dbReference type="Gene3D" id="3.40.109.10">
    <property type="entry name" value="NADH Oxidase"/>
    <property type="match status" value="1"/>
</dbReference>
<evidence type="ECO:0000313" key="1">
    <source>
        <dbReference type="EMBL" id="GIM89683.1"/>
    </source>
</evidence>
<dbReference type="PANTHER" id="PTHR23026">
    <property type="entry name" value="NADPH NITROREDUCTASE"/>
    <property type="match status" value="1"/>
</dbReference>
<dbReference type="RefSeq" id="WP_213005642.1">
    <property type="nucleotide sequence ID" value="NZ_BOQN01000017.1"/>
</dbReference>
<protein>
    <recommendedName>
        <fullName evidence="3">Nitroreductase</fullName>
    </recommendedName>
</protein>
<organism evidence="1 2">
    <name type="scientific">Paractinoplanes toevensis</name>
    <dbReference type="NCBI Taxonomy" id="571911"/>
    <lineage>
        <taxon>Bacteria</taxon>
        <taxon>Bacillati</taxon>
        <taxon>Actinomycetota</taxon>
        <taxon>Actinomycetes</taxon>
        <taxon>Micromonosporales</taxon>
        <taxon>Micromonosporaceae</taxon>
        <taxon>Paractinoplanes</taxon>
    </lineage>
</organism>
<dbReference type="GO" id="GO:0016491">
    <property type="term" value="F:oxidoreductase activity"/>
    <property type="evidence" value="ECO:0007669"/>
    <property type="project" value="InterPro"/>
</dbReference>
<dbReference type="EMBL" id="BOQN01000017">
    <property type="protein sequence ID" value="GIM89683.1"/>
    <property type="molecule type" value="Genomic_DNA"/>
</dbReference>
<accession>A0A919T6A9</accession>
<name>A0A919T6A9_9ACTN</name>
<dbReference type="InterPro" id="IPR050627">
    <property type="entry name" value="Nitroreductase/BluB"/>
</dbReference>
<sequence>MEIDALTYPADTRTAALALADAAETAGYAPSIRDTQPWRWRLTGDTLDLHLVRSRVLPDSDPDGRLATLSCGAALHHARIAMAAHGWQITVNRMLQGADRDLLARLHVHRRAPADLPAARLLRAIPARGAVVRSPADGTPVDRAALTAITTAVMTEDTRLYELRADQAGDADTVLLHAAHDEPFDWLRAGEALSAGWLTATGHDVSVTPDSVLIETVATRRALRAMIADTGFPCLILRLGTAGPAGAGVPHTFRRPADQIIERY</sequence>
<proteinExistence type="predicted"/>
<dbReference type="Proteomes" id="UP000677082">
    <property type="component" value="Unassembled WGS sequence"/>
</dbReference>
<dbReference type="InterPro" id="IPR000415">
    <property type="entry name" value="Nitroreductase-like"/>
</dbReference>
<keyword evidence="2" id="KW-1185">Reference proteome</keyword>
<evidence type="ECO:0008006" key="3">
    <source>
        <dbReference type="Google" id="ProtNLM"/>
    </source>
</evidence>
<dbReference type="AlphaFoldDB" id="A0A919T6A9"/>